<dbReference type="InterPro" id="IPR012337">
    <property type="entry name" value="RNaseH-like_sf"/>
</dbReference>
<accession>A0A3N0YF87</accession>
<sequence>MSKRKQPNLSQFGFTKQTKRSDDSAPATTCLPVIPPLPLKVAASDSTSTEDSETLAPETTAATCSGPGDHATPFNWTTKQWSEWRIRNTWLYSKNQKLGCTVCMEAKSLLLAERATGVHLSEEWMNGEVSSESQNNLQKKIYKHRDSLAHKRAVEISEMKEKDVLPNKLPAVMSLQKFNGANVGNVHKSDHACAEIIGHIASEMRAKFGSKIKELGSQISITIDESTVHGLAYMIIYVRCDMTGMGEVDNVFLDIVELSEGTDAESMYKSLRKNLRQAGLDDEFLGKNLICIATDGAVVLTGRVGGLVTKLKQDFPKVQSIHCLAHRLELAVKDSLKEVAGCKKFEFIISKLYALYDQSSKNARLLQEAATGLNMQILKIGQIFTIRWVASSFRTVKAVWNDYPALAHQLRTAMEDASRCDTERQKFRGLHKLLTSTGFLADLACMKDVLRELQNLSLKLQCKQTSLVDVSCHIQQTIDVLTAMKASGGKSTQKAEQRISTGLFKDVELSESRPKINRLQFNQSIINSLKKRLPEPDLVQMLKPLDKRFWPQQHSARILYGETEVRALAKTLGEPDREAVEEFRDFKLQNRAPGKTLVKLQTASLTYLPSSAECETGFSAVNSTDSKYRNKLREQSLSSLLFVDLNGPPLEQFDPLPFVSSWIKAGHRPSTSWVTGRKAKTEDPRPLWSLLI</sequence>
<feature type="region of interest" description="Disordered" evidence="1">
    <location>
        <begin position="1"/>
        <end position="70"/>
    </location>
</feature>
<feature type="compositionally biased region" description="Polar residues" evidence="1">
    <location>
        <begin position="7"/>
        <end position="16"/>
    </location>
</feature>
<reference evidence="2 3" key="1">
    <citation type="submission" date="2018-10" db="EMBL/GenBank/DDBJ databases">
        <title>Genome assembly for a Yunnan-Guizhou Plateau 3E fish, Anabarilius grahami (Regan), and its evolutionary and genetic applications.</title>
        <authorList>
            <person name="Jiang W."/>
        </authorList>
    </citation>
    <scope>NUCLEOTIDE SEQUENCE [LARGE SCALE GENOMIC DNA]</scope>
    <source>
        <strain evidence="2">AG-KIZ</strain>
        <tissue evidence="2">Muscle</tissue>
    </source>
</reference>
<protein>
    <submittedName>
        <fullName evidence="2">E3 SUMO-protein ligase KIAA1586</fullName>
    </submittedName>
</protein>
<dbReference type="PANTHER" id="PTHR46880:SF8">
    <property type="entry name" value="E3 SUMO-PROTEIN LIGASE KIAA1586"/>
    <property type="match status" value="1"/>
</dbReference>
<comment type="caution">
    <text evidence="2">The sequence shown here is derived from an EMBL/GenBank/DDBJ whole genome shotgun (WGS) entry which is preliminary data.</text>
</comment>
<dbReference type="Proteomes" id="UP000281406">
    <property type="component" value="Unassembled WGS sequence"/>
</dbReference>
<dbReference type="EMBL" id="RJVU01042909">
    <property type="protein sequence ID" value="ROL44936.1"/>
    <property type="molecule type" value="Genomic_DNA"/>
</dbReference>
<keyword evidence="3" id="KW-1185">Reference proteome</keyword>
<dbReference type="SUPFAM" id="SSF53098">
    <property type="entry name" value="Ribonuclease H-like"/>
    <property type="match status" value="1"/>
</dbReference>
<dbReference type="GO" id="GO:0016874">
    <property type="term" value="F:ligase activity"/>
    <property type="evidence" value="ECO:0007669"/>
    <property type="project" value="UniProtKB-KW"/>
</dbReference>
<keyword evidence="2" id="KW-0436">Ligase</keyword>
<evidence type="ECO:0000313" key="3">
    <source>
        <dbReference type="Proteomes" id="UP000281406"/>
    </source>
</evidence>
<dbReference type="OrthoDB" id="8909466at2759"/>
<evidence type="ECO:0000256" key="1">
    <source>
        <dbReference type="SAM" id="MobiDB-lite"/>
    </source>
</evidence>
<dbReference type="AlphaFoldDB" id="A0A3N0YF87"/>
<evidence type="ECO:0000313" key="2">
    <source>
        <dbReference type="EMBL" id="ROL44936.1"/>
    </source>
</evidence>
<name>A0A3N0YF87_ANAGA</name>
<dbReference type="PANTHER" id="PTHR46880">
    <property type="entry name" value="RAS-ASSOCIATING DOMAIN-CONTAINING PROTEIN"/>
    <property type="match status" value="1"/>
</dbReference>
<organism evidence="2 3">
    <name type="scientific">Anabarilius grahami</name>
    <name type="common">Kanglang fish</name>
    <name type="synonym">Barilius grahami</name>
    <dbReference type="NCBI Taxonomy" id="495550"/>
    <lineage>
        <taxon>Eukaryota</taxon>
        <taxon>Metazoa</taxon>
        <taxon>Chordata</taxon>
        <taxon>Craniata</taxon>
        <taxon>Vertebrata</taxon>
        <taxon>Euteleostomi</taxon>
        <taxon>Actinopterygii</taxon>
        <taxon>Neopterygii</taxon>
        <taxon>Teleostei</taxon>
        <taxon>Ostariophysi</taxon>
        <taxon>Cypriniformes</taxon>
        <taxon>Xenocyprididae</taxon>
        <taxon>Xenocypridinae</taxon>
        <taxon>Xenocypridinae incertae sedis</taxon>
        <taxon>Anabarilius</taxon>
    </lineage>
</organism>
<proteinExistence type="predicted"/>
<gene>
    <name evidence="2" type="ORF">DPX16_22921</name>
</gene>